<sequence>MLQYSPFSKRGEILKHLFNPYEKEGIHQETRLVLYNTITNQYEKKIIIPKGTSLTIHEDELLHAPYNYKFKYQIRDKERWIDKTSYKPVIDSLMSSNFLVDGYHIGQASENFEALYNLAVEDSPNSRIILRNMIVSLMQSIWRDRNHRHQTAKEFISFALHKYGIKDTFFGNLLIYLDYYLKFKQDFNTHGLNYKSYKTIFEQLTTQNSPAFILERLNELDEAGSKMAFTDVLRGKLLSFIGSRAEAETSFSNISSEGVDYIKFLYFDQGLFTYSFPTGEYSPGTAKWISNGKVSAKKGPFFLLSLDTRFLRLYGPQLFYFAGILTNYPFHFHLIGDKDELRHLKIDAINYLNQMQKFMGQPASPANISITTEQLPNWVKDKKTYYSCARFIQASNLMKHYDRDVYIMDADMSFTEDPSDYLSQINNGDVAFPFSIGVVSLCPWRRMMAGNVFIKNNAQGHEFLDLMNHYFEDNLTKPTAWTLDQNALSFVYEQSVQTNSQIRFFDISQLKKRPLGQEKIRKNIEKLR</sequence>
<keyword evidence="2" id="KW-1185">Reference proteome</keyword>
<gene>
    <name evidence="1" type="ORF">DRW41_11750</name>
</gene>
<protein>
    <submittedName>
        <fullName evidence="1">Uncharacterized protein</fullName>
    </submittedName>
</protein>
<name>A0A3D8GR11_9BACI</name>
<proteinExistence type="predicted"/>
<accession>A0A3D8GR11</accession>
<evidence type="ECO:0000313" key="2">
    <source>
        <dbReference type="Proteomes" id="UP000257144"/>
    </source>
</evidence>
<organism evidence="1 2">
    <name type="scientific">Neobacillus piezotolerans</name>
    <dbReference type="NCBI Taxonomy" id="2259171"/>
    <lineage>
        <taxon>Bacteria</taxon>
        <taxon>Bacillati</taxon>
        <taxon>Bacillota</taxon>
        <taxon>Bacilli</taxon>
        <taxon>Bacillales</taxon>
        <taxon>Bacillaceae</taxon>
        <taxon>Neobacillus</taxon>
    </lineage>
</organism>
<reference evidence="1 2" key="1">
    <citation type="submission" date="2018-07" db="EMBL/GenBank/DDBJ databases">
        <title>Bacillus sp. YLB-04 draft genome sequence.</title>
        <authorList>
            <person name="Yu L."/>
            <person name="Tang X."/>
        </authorList>
    </citation>
    <scope>NUCLEOTIDE SEQUENCE [LARGE SCALE GENOMIC DNA]</scope>
    <source>
        <strain evidence="1 2">YLB-04</strain>
    </source>
</reference>
<dbReference type="Proteomes" id="UP000257144">
    <property type="component" value="Unassembled WGS sequence"/>
</dbReference>
<comment type="caution">
    <text evidence="1">The sequence shown here is derived from an EMBL/GenBank/DDBJ whole genome shotgun (WGS) entry which is preliminary data.</text>
</comment>
<dbReference type="AlphaFoldDB" id="A0A3D8GR11"/>
<evidence type="ECO:0000313" key="1">
    <source>
        <dbReference type="EMBL" id="RDU36722.1"/>
    </source>
</evidence>
<dbReference type="OrthoDB" id="2988051at2"/>
<dbReference type="EMBL" id="QNQT01000004">
    <property type="protein sequence ID" value="RDU36722.1"/>
    <property type="molecule type" value="Genomic_DNA"/>
</dbReference>